<protein>
    <recommendedName>
        <fullName evidence="3">P-type DNA transfer protein VirB5</fullName>
    </recommendedName>
</protein>
<dbReference type="RefSeq" id="WP_155168048.1">
    <property type="nucleotide sequence ID" value="NZ_WNCA01000022.1"/>
</dbReference>
<comment type="caution">
    <text evidence="1">The sequence shown here is derived from an EMBL/GenBank/DDBJ whole genome shotgun (WGS) entry which is preliminary data.</text>
</comment>
<dbReference type="InterPro" id="IPR023220">
    <property type="entry name" value="T4SS_VirB5-domain"/>
</dbReference>
<name>A0A6I3S1U7_9BURK</name>
<dbReference type="Gene3D" id="1.20.58.430">
    <property type="entry name" value="Type IV secretion system, VirB5-domain"/>
    <property type="match status" value="1"/>
</dbReference>
<organism evidence="1 2">
    <name type="scientific">Parasutterella excrementihominis</name>
    <dbReference type="NCBI Taxonomy" id="487175"/>
    <lineage>
        <taxon>Bacteria</taxon>
        <taxon>Pseudomonadati</taxon>
        <taxon>Pseudomonadota</taxon>
        <taxon>Betaproteobacteria</taxon>
        <taxon>Burkholderiales</taxon>
        <taxon>Sutterellaceae</taxon>
        <taxon>Parasutterella</taxon>
    </lineage>
</organism>
<evidence type="ECO:0000313" key="2">
    <source>
        <dbReference type="Proteomes" id="UP000462362"/>
    </source>
</evidence>
<evidence type="ECO:0008006" key="3">
    <source>
        <dbReference type="Google" id="ProtNLM"/>
    </source>
</evidence>
<dbReference type="Proteomes" id="UP000462362">
    <property type="component" value="Unassembled WGS sequence"/>
</dbReference>
<dbReference type="EMBL" id="WNCL01000012">
    <property type="protein sequence ID" value="MTU43068.1"/>
    <property type="molecule type" value="Genomic_DNA"/>
</dbReference>
<gene>
    <name evidence="1" type="ORF">GMD42_05425</name>
</gene>
<dbReference type="AlphaFoldDB" id="A0A6I3S1U7"/>
<reference evidence="1 2" key="1">
    <citation type="journal article" date="2019" name="Nat. Med.">
        <title>A library of human gut bacterial isolates paired with longitudinal multiomics data enables mechanistic microbiome research.</title>
        <authorList>
            <person name="Poyet M."/>
            <person name="Groussin M."/>
            <person name="Gibbons S.M."/>
            <person name="Avila-Pacheco J."/>
            <person name="Jiang X."/>
            <person name="Kearney S.M."/>
            <person name="Perrotta A.R."/>
            <person name="Berdy B."/>
            <person name="Zhao S."/>
            <person name="Lieberman T.D."/>
            <person name="Swanson P.K."/>
            <person name="Smith M."/>
            <person name="Roesemann S."/>
            <person name="Alexander J.E."/>
            <person name="Rich S.A."/>
            <person name="Livny J."/>
            <person name="Vlamakis H."/>
            <person name="Clish C."/>
            <person name="Bullock K."/>
            <person name="Deik A."/>
            <person name="Scott J."/>
            <person name="Pierce K.A."/>
            <person name="Xavier R.J."/>
            <person name="Alm E.J."/>
        </authorList>
    </citation>
    <scope>NUCLEOTIDE SEQUENCE [LARGE SCALE GENOMIC DNA]</scope>
    <source>
        <strain evidence="1 2">BIOML-A2</strain>
    </source>
</reference>
<dbReference type="Pfam" id="PF07996">
    <property type="entry name" value="T4SS"/>
    <property type="match status" value="1"/>
</dbReference>
<dbReference type="InterPro" id="IPR014158">
    <property type="entry name" value="T4SS_VirB5"/>
</dbReference>
<dbReference type="SUPFAM" id="SSF101082">
    <property type="entry name" value="Typo IV secretion system protein TraC"/>
    <property type="match status" value="1"/>
</dbReference>
<evidence type="ECO:0000313" key="1">
    <source>
        <dbReference type="EMBL" id="MTU43068.1"/>
    </source>
</evidence>
<proteinExistence type="predicted"/>
<accession>A0A6I3S1U7</accession>
<sequence length="236" mass="26318">MKSNLKPNKIIGALTLSLTVIGTPAFSAGIPTIDATAITQAIMTLEQLHREYEQLVKTYENQVKHFNAVTGIRDINRFINYGNKFTEFLPDNLKTSIQSLGKYGASAMTPEVRSLYNKFGMGDRCSRYTTRFQETCYARAAIDATRLYSSIAGAEAAKQIAEELKEKTEQGFANANDLKGGTELIAANQQYKANLELMKENYSKNMRTLDEQMKIIEAKEELLRQEALLGKVAANP</sequence>